<accession>A0ABU5I5J4</accession>
<keyword evidence="1" id="KW-1133">Transmembrane helix</keyword>
<keyword evidence="1" id="KW-0472">Membrane</keyword>
<dbReference type="PANTHER" id="PTHR30354:SF7">
    <property type="entry name" value="BLL7963 PROTEIN"/>
    <property type="match status" value="1"/>
</dbReference>
<dbReference type="InterPro" id="IPR003474">
    <property type="entry name" value="Glcn_transporter"/>
</dbReference>
<evidence type="ECO:0000313" key="2">
    <source>
        <dbReference type="EMBL" id="MDY8110003.1"/>
    </source>
</evidence>
<feature type="transmembrane region" description="Helical" evidence="1">
    <location>
        <begin position="235"/>
        <end position="258"/>
    </location>
</feature>
<feature type="transmembrane region" description="Helical" evidence="1">
    <location>
        <begin position="437"/>
        <end position="460"/>
    </location>
</feature>
<feature type="transmembrane region" description="Helical" evidence="1">
    <location>
        <begin position="278"/>
        <end position="298"/>
    </location>
</feature>
<gene>
    <name evidence="2" type="ORF">U0C82_12720</name>
</gene>
<dbReference type="EMBL" id="JAXLPB010000004">
    <property type="protein sequence ID" value="MDY8110003.1"/>
    <property type="molecule type" value="Genomic_DNA"/>
</dbReference>
<sequence>MGLLGIVLSLGLLMYLAYRGITVLILAPLLALLALVLNGEFTLLGTYTQIFMAALGDYIVKYFPLFLLGAIFGKLMADSGSARAIAETIVGKLGPQNAIAAIVLSCGLLTYGGVSLFVVAFAVYPIAAEMFRRGDLPKRLIPAAIALGSFTFTMTAFPGTPAIQNAIPMPYFGTTPFAAPIVGIAAGLIMLIGGVVWLNFRARRASGRGEGYGDHEESAIGASAAIEGDTPSFTVALAPAVAVIILNALFTYVVIPAMDTGYLGSDKFGGVAIGDVRGIWAIIAALVFSILLIVALNFRRLSDLKTSINTGTFGSLLPAFNTASEVGYGAIIASLPAFFLVRDAVLGLTDNPLINVAVATNVLAGITGSASGGMSIALEALGDRFAEIAASAGISEQLMHRITTLSSGGFDALPHNGAVVTLLGICGLTHRQSYADIFVVAVMIPVFATIVAIILGTVGIV</sequence>
<organism evidence="2 3">
    <name type="scientific">Fulvimarina uroteuthidis</name>
    <dbReference type="NCBI Taxonomy" id="3098149"/>
    <lineage>
        <taxon>Bacteria</taxon>
        <taxon>Pseudomonadati</taxon>
        <taxon>Pseudomonadota</taxon>
        <taxon>Alphaproteobacteria</taxon>
        <taxon>Hyphomicrobiales</taxon>
        <taxon>Aurantimonadaceae</taxon>
        <taxon>Fulvimarina</taxon>
    </lineage>
</organism>
<feature type="transmembrane region" description="Helical" evidence="1">
    <location>
        <begin position="177"/>
        <end position="198"/>
    </location>
</feature>
<proteinExistence type="predicted"/>
<reference evidence="2 3" key="1">
    <citation type="submission" date="2023-12" db="EMBL/GenBank/DDBJ databases">
        <title>Description of Novel Strain Fulvimarina sp. 2208YS6-2-32 isolated from Uroteuthis (Photololigo) edulis.</title>
        <authorList>
            <person name="Park J.-S."/>
        </authorList>
    </citation>
    <scope>NUCLEOTIDE SEQUENCE [LARGE SCALE GENOMIC DNA]</scope>
    <source>
        <strain evidence="2 3">2208YS6-2-32</strain>
    </source>
</reference>
<comment type="caution">
    <text evidence="2">The sequence shown here is derived from an EMBL/GenBank/DDBJ whole genome shotgun (WGS) entry which is preliminary data.</text>
</comment>
<keyword evidence="1" id="KW-0812">Transmembrane</keyword>
<feature type="transmembrane region" description="Helical" evidence="1">
    <location>
        <begin position="97"/>
        <end position="127"/>
    </location>
</feature>
<evidence type="ECO:0000256" key="1">
    <source>
        <dbReference type="SAM" id="Phobius"/>
    </source>
</evidence>
<evidence type="ECO:0000313" key="3">
    <source>
        <dbReference type="Proteomes" id="UP001294412"/>
    </source>
</evidence>
<dbReference type="PANTHER" id="PTHR30354">
    <property type="entry name" value="GNT FAMILY GLUCONATE TRANSPORTER"/>
    <property type="match status" value="1"/>
</dbReference>
<name>A0ABU5I5J4_9HYPH</name>
<keyword evidence="3" id="KW-1185">Reference proteome</keyword>
<dbReference type="Proteomes" id="UP001294412">
    <property type="component" value="Unassembled WGS sequence"/>
</dbReference>
<dbReference type="RefSeq" id="WP_322187533.1">
    <property type="nucleotide sequence ID" value="NZ_JAXLPB010000004.1"/>
</dbReference>
<feature type="transmembrane region" description="Helical" evidence="1">
    <location>
        <begin position="139"/>
        <end position="157"/>
    </location>
</feature>
<dbReference type="Pfam" id="PF02447">
    <property type="entry name" value="GntP_permease"/>
    <property type="match status" value="1"/>
</dbReference>
<protein>
    <submittedName>
        <fullName evidence="2">GntP family permease</fullName>
    </submittedName>
</protein>
<feature type="transmembrane region" description="Helical" evidence="1">
    <location>
        <begin position="59"/>
        <end position="77"/>
    </location>
</feature>